<keyword evidence="1" id="KW-0472">Membrane</keyword>
<dbReference type="SUPFAM" id="SSF53448">
    <property type="entry name" value="Nucleotide-diphospho-sugar transferases"/>
    <property type="match status" value="1"/>
</dbReference>
<dbReference type="RefSeq" id="WP_387960695.1">
    <property type="nucleotide sequence ID" value="NZ_JBHSGP010000005.1"/>
</dbReference>
<evidence type="ECO:0000259" key="2">
    <source>
        <dbReference type="Pfam" id="PF00535"/>
    </source>
</evidence>
<reference evidence="4" key="1">
    <citation type="journal article" date="2019" name="Int. J. Syst. Evol. Microbiol.">
        <title>The Global Catalogue of Microorganisms (GCM) 10K type strain sequencing project: providing services to taxonomists for standard genome sequencing and annotation.</title>
        <authorList>
            <consortium name="The Broad Institute Genomics Platform"/>
            <consortium name="The Broad Institute Genome Sequencing Center for Infectious Disease"/>
            <person name="Wu L."/>
            <person name="Ma J."/>
        </authorList>
    </citation>
    <scope>NUCLEOTIDE SEQUENCE [LARGE SCALE GENOMIC DNA]</scope>
    <source>
        <strain evidence="4">CCUG 63682</strain>
    </source>
</reference>
<dbReference type="InterPro" id="IPR029044">
    <property type="entry name" value="Nucleotide-diphossugar_trans"/>
</dbReference>
<dbReference type="PANTHER" id="PTHR43685:SF2">
    <property type="entry name" value="GLYCOSYLTRANSFERASE 2-LIKE DOMAIN-CONTAINING PROTEIN"/>
    <property type="match status" value="1"/>
</dbReference>
<protein>
    <submittedName>
        <fullName evidence="3">Glycosyltransferase family 2 protein</fullName>
        <ecNumber evidence="3">2.4.-.-</ecNumber>
    </submittedName>
</protein>
<keyword evidence="1" id="KW-1133">Transmembrane helix</keyword>
<dbReference type="Gene3D" id="3.90.550.10">
    <property type="entry name" value="Spore Coat Polysaccharide Biosynthesis Protein SpsA, Chain A"/>
    <property type="match status" value="1"/>
</dbReference>
<dbReference type="Proteomes" id="UP001595953">
    <property type="component" value="Unassembled WGS sequence"/>
</dbReference>
<dbReference type="InterPro" id="IPR050834">
    <property type="entry name" value="Glycosyltransf_2"/>
</dbReference>
<proteinExistence type="predicted"/>
<keyword evidence="3" id="KW-0328">Glycosyltransferase</keyword>
<evidence type="ECO:0000313" key="3">
    <source>
        <dbReference type="EMBL" id="MFC4721208.1"/>
    </source>
</evidence>
<evidence type="ECO:0000256" key="1">
    <source>
        <dbReference type="SAM" id="Phobius"/>
    </source>
</evidence>
<keyword evidence="3" id="KW-0808">Transferase</keyword>
<dbReference type="CDD" id="cd00761">
    <property type="entry name" value="Glyco_tranf_GTA_type"/>
    <property type="match status" value="1"/>
</dbReference>
<feature type="transmembrane region" description="Helical" evidence="1">
    <location>
        <begin position="298"/>
        <end position="319"/>
    </location>
</feature>
<dbReference type="InterPro" id="IPR001173">
    <property type="entry name" value="Glyco_trans_2-like"/>
</dbReference>
<feature type="domain" description="Glycosyltransferase 2-like" evidence="2">
    <location>
        <begin position="49"/>
        <end position="171"/>
    </location>
</feature>
<accession>A0ABV9N2K9</accession>
<dbReference type="GO" id="GO:0016757">
    <property type="term" value="F:glycosyltransferase activity"/>
    <property type="evidence" value="ECO:0007669"/>
    <property type="project" value="UniProtKB-KW"/>
</dbReference>
<keyword evidence="1" id="KW-0812">Transmembrane</keyword>
<dbReference type="EC" id="2.4.-.-" evidence="3"/>
<dbReference type="EMBL" id="JBHSGP010000005">
    <property type="protein sequence ID" value="MFC4721208.1"/>
    <property type="molecule type" value="Genomic_DNA"/>
</dbReference>
<dbReference type="Pfam" id="PF00535">
    <property type="entry name" value="Glycos_transf_2"/>
    <property type="match status" value="1"/>
</dbReference>
<comment type="caution">
    <text evidence="3">The sequence shown here is derived from an EMBL/GenBank/DDBJ whole genome shotgun (WGS) entry which is preliminary data.</text>
</comment>
<sequence>MSLKHPIKNLSAFYRTRSIRRSRYLEAPIPHSDWNAFNSPLVAQAPKVSVIIPTLNRYTYLKDVLMDLERQDYSNFEVLVVDQSEPFQKDFYKSYALDLKVSQQEEKALWLARNTAIQQAQGDYLLFFDDDSRVDSDWIRQHLKCLDVFNADLSSGVSISKVGDTVPAHYAFFRVSDQLDTGNVMIKKKVFKELGMFDRQFERQRMGDGEFGLRAFLAGYLNVSNPHAKRLHLKVDHGGLRQMGSWDAFRTSSLLAPRPIPSVLYFFRRYFGNRQAGYALLRTVPMSIMPYRFKGNSYLKGIGVLISLLLLPIVSIQVLRSWRLSSKALHEGPLIEPLP</sequence>
<gene>
    <name evidence="3" type="ORF">ACFO5O_02660</name>
</gene>
<organism evidence="3 4">
    <name type="scientific">Geojedonia litorea</name>
    <dbReference type="NCBI Taxonomy" id="1268269"/>
    <lineage>
        <taxon>Bacteria</taxon>
        <taxon>Pseudomonadati</taxon>
        <taxon>Bacteroidota</taxon>
        <taxon>Flavobacteriia</taxon>
        <taxon>Flavobacteriales</taxon>
        <taxon>Flavobacteriaceae</taxon>
        <taxon>Geojedonia</taxon>
    </lineage>
</organism>
<evidence type="ECO:0000313" key="4">
    <source>
        <dbReference type="Proteomes" id="UP001595953"/>
    </source>
</evidence>
<dbReference type="PANTHER" id="PTHR43685">
    <property type="entry name" value="GLYCOSYLTRANSFERASE"/>
    <property type="match status" value="1"/>
</dbReference>
<name>A0ABV9N2K9_9FLAO</name>
<keyword evidence="4" id="KW-1185">Reference proteome</keyword>